<dbReference type="NCBIfam" id="TIGR02937">
    <property type="entry name" value="sigma70-ECF"/>
    <property type="match status" value="1"/>
</dbReference>
<dbReference type="InterPro" id="IPR013249">
    <property type="entry name" value="RNA_pol_sigma70_r4_t2"/>
</dbReference>
<evidence type="ECO:0000256" key="4">
    <source>
        <dbReference type="ARBA" id="ARBA00023125"/>
    </source>
</evidence>
<dbReference type="InterPro" id="IPR013325">
    <property type="entry name" value="RNA_pol_sigma_r2"/>
</dbReference>
<keyword evidence="5 6" id="KW-0804">Transcription</keyword>
<dbReference type="STRING" id="930146.SAMN05192533_101398"/>
<dbReference type="InterPro" id="IPR007627">
    <property type="entry name" value="RNA_pol_sigma70_r2"/>
</dbReference>
<name>A0A1H7WH49_9BACI</name>
<evidence type="ECO:0000313" key="9">
    <source>
        <dbReference type="EMBL" id="SEM20217.1"/>
    </source>
</evidence>
<dbReference type="AlphaFoldDB" id="A0A1H7WH49"/>
<evidence type="ECO:0000259" key="7">
    <source>
        <dbReference type="Pfam" id="PF04542"/>
    </source>
</evidence>
<evidence type="ECO:0000259" key="8">
    <source>
        <dbReference type="Pfam" id="PF08281"/>
    </source>
</evidence>
<dbReference type="InterPro" id="IPR000838">
    <property type="entry name" value="RNA_pol_sigma70_ECF_CS"/>
</dbReference>
<evidence type="ECO:0000256" key="2">
    <source>
        <dbReference type="ARBA" id="ARBA00023015"/>
    </source>
</evidence>
<dbReference type="Pfam" id="PF08281">
    <property type="entry name" value="Sigma70_r4_2"/>
    <property type="match status" value="1"/>
</dbReference>
<reference evidence="10" key="1">
    <citation type="submission" date="2016-10" db="EMBL/GenBank/DDBJ databases">
        <authorList>
            <person name="Varghese N."/>
            <person name="Submissions S."/>
        </authorList>
    </citation>
    <scope>NUCLEOTIDE SEQUENCE [LARGE SCALE GENOMIC DNA]</scope>
    <source>
        <strain evidence="10">B48,IBRC-M 10115,DSM 25386,CECT 8001</strain>
    </source>
</reference>
<dbReference type="EMBL" id="FOBW01000001">
    <property type="protein sequence ID" value="SEM20217.1"/>
    <property type="molecule type" value="Genomic_DNA"/>
</dbReference>
<dbReference type="InterPro" id="IPR013324">
    <property type="entry name" value="RNA_pol_sigma_r3/r4-like"/>
</dbReference>
<evidence type="ECO:0000256" key="5">
    <source>
        <dbReference type="ARBA" id="ARBA00023163"/>
    </source>
</evidence>
<keyword evidence="10" id="KW-1185">Reference proteome</keyword>
<evidence type="ECO:0000256" key="6">
    <source>
        <dbReference type="RuleBase" id="RU000716"/>
    </source>
</evidence>
<dbReference type="SUPFAM" id="SSF88659">
    <property type="entry name" value="Sigma3 and sigma4 domains of RNA polymerase sigma factors"/>
    <property type="match status" value="1"/>
</dbReference>
<dbReference type="InterPro" id="IPR039425">
    <property type="entry name" value="RNA_pol_sigma-70-like"/>
</dbReference>
<dbReference type="PANTHER" id="PTHR43133:SF60">
    <property type="entry name" value="RNA POLYMERASE SIGMA FACTOR SIGV"/>
    <property type="match status" value="1"/>
</dbReference>
<feature type="domain" description="RNA polymerase sigma factor 70 region 4 type 2" evidence="8">
    <location>
        <begin position="118"/>
        <end position="169"/>
    </location>
</feature>
<dbReference type="Pfam" id="PF04542">
    <property type="entry name" value="Sigma70_r2"/>
    <property type="match status" value="1"/>
</dbReference>
<dbReference type="Gene3D" id="1.10.10.10">
    <property type="entry name" value="Winged helix-like DNA-binding domain superfamily/Winged helix DNA-binding domain"/>
    <property type="match status" value="1"/>
</dbReference>
<comment type="similarity">
    <text evidence="1 6">Belongs to the sigma-70 factor family. ECF subfamily.</text>
</comment>
<keyword evidence="2 6" id="KW-0805">Transcription regulation</keyword>
<dbReference type="GO" id="GO:0006950">
    <property type="term" value="P:response to stress"/>
    <property type="evidence" value="ECO:0007669"/>
    <property type="project" value="UniProtKB-ARBA"/>
</dbReference>
<dbReference type="GO" id="GO:0003677">
    <property type="term" value="F:DNA binding"/>
    <property type="evidence" value="ECO:0007669"/>
    <property type="project" value="UniProtKB-KW"/>
</dbReference>
<evidence type="ECO:0000256" key="1">
    <source>
        <dbReference type="ARBA" id="ARBA00010641"/>
    </source>
</evidence>
<dbReference type="Gene3D" id="1.10.1740.10">
    <property type="match status" value="1"/>
</dbReference>
<keyword evidence="4 6" id="KW-0238">DNA-binding</keyword>
<protein>
    <recommendedName>
        <fullName evidence="6">RNA polymerase sigma factor</fullName>
    </recommendedName>
</protein>
<accession>A0A1H7WH49</accession>
<evidence type="ECO:0000256" key="3">
    <source>
        <dbReference type="ARBA" id="ARBA00023082"/>
    </source>
</evidence>
<evidence type="ECO:0000313" key="10">
    <source>
        <dbReference type="Proteomes" id="UP000198553"/>
    </source>
</evidence>
<dbReference type="GO" id="GO:0016987">
    <property type="term" value="F:sigma factor activity"/>
    <property type="evidence" value="ECO:0007669"/>
    <property type="project" value="UniProtKB-KW"/>
</dbReference>
<dbReference type="Proteomes" id="UP000198553">
    <property type="component" value="Unassembled WGS sequence"/>
</dbReference>
<dbReference type="InterPro" id="IPR014284">
    <property type="entry name" value="RNA_pol_sigma-70_dom"/>
</dbReference>
<organism evidence="9 10">
    <name type="scientific">Mesobacillus persicus</name>
    <dbReference type="NCBI Taxonomy" id="930146"/>
    <lineage>
        <taxon>Bacteria</taxon>
        <taxon>Bacillati</taxon>
        <taxon>Bacillota</taxon>
        <taxon>Bacilli</taxon>
        <taxon>Bacillales</taxon>
        <taxon>Bacillaceae</taxon>
        <taxon>Mesobacillus</taxon>
    </lineage>
</organism>
<dbReference type="GO" id="GO:0006352">
    <property type="term" value="P:DNA-templated transcription initiation"/>
    <property type="evidence" value="ECO:0007669"/>
    <property type="project" value="InterPro"/>
</dbReference>
<proteinExistence type="inferred from homology"/>
<dbReference type="SUPFAM" id="SSF88946">
    <property type="entry name" value="Sigma2 domain of RNA polymerase sigma factors"/>
    <property type="match status" value="1"/>
</dbReference>
<keyword evidence="3 6" id="KW-0731">Sigma factor</keyword>
<gene>
    <name evidence="9" type="ORF">SAMN05192533_101398</name>
</gene>
<dbReference type="PROSITE" id="PS01063">
    <property type="entry name" value="SIGMA70_ECF"/>
    <property type="match status" value="1"/>
</dbReference>
<sequence length="177" mass="21019">MGSSMKRGIQKMSTSRISDWFHQYSNDLYHFFVYYLGSTDVEDLVQEVFIRAIKKQDSFQEKSSPKTWLFSIARHIAIDEIRRKQRGRVKEFIFKQSVDSYSTNTPEQVLEFNETNKELFKAIQTLKKSYRDVVVLRGIKELSVSETAEILNWKEEKVRLTFHRALKALQNEKERLL</sequence>
<dbReference type="InterPro" id="IPR036388">
    <property type="entry name" value="WH-like_DNA-bd_sf"/>
</dbReference>
<dbReference type="CDD" id="cd06171">
    <property type="entry name" value="Sigma70_r4"/>
    <property type="match status" value="1"/>
</dbReference>
<feature type="domain" description="RNA polymerase sigma-70 region 2" evidence="7">
    <location>
        <begin position="21"/>
        <end position="86"/>
    </location>
</feature>
<dbReference type="PANTHER" id="PTHR43133">
    <property type="entry name" value="RNA POLYMERASE ECF-TYPE SIGMA FACTO"/>
    <property type="match status" value="1"/>
</dbReference>